<evidence type="ECO:0000313" key="1">
    <source>
        <dbReference type="EMBL" id="HGW59882.1"/>
    </source>
</evidence>
<dbReference type="AlphaFoldDB" id="A0A7C4Y4W7"/>
<organism evidence="1">
    <name type="scientific">Caldisericum exile</name>
    <dbReference type="NCBI Taxonomy" id="693075"/>
    <lineage>
        <taxon>Bacteria</taxon>
        <taxon>Pseudomonadati</taxon>
        <taxon>Caldisericota/Cryosericota group</taxon>
        <taxon>Caldisericota</taxon>
        <taxon>Caldisericia</taxon>
        <taxon>Caldisericales</taxon>
        <taxon>Caldisericaceae</taxon>
        <taxon>Caldisericum</taxon>
    </lineage>
</organism>
<accession>A0A7C4Y4W7</accession>
<proteinExistence type="predicted"/>
<name>A0A7C4Y4W7_9BACT</name>
<protein>
    <submittedName>
        <fullName evidence="1">Uncharacterized protein</fullName>
    </submittedName>
</protein>
<gene>
    <name evidence="1" type="ORF">ENV82_00340</name>
</gene>
<comment type="caution">
    <text evidence="1">The sequence shown here is derived from an EMBL/GenBank/DDBJ whole genome shotgun (WGS) entry which is preliminary data.</text>
</comment>
<dbReference type="EMBL" id="DTHV01000014">
    <property type="protein sequence ID" value="HGW59882.1"/>
    <property type="molecule type" value="Genomic_DNA"/>
</dbReference>
<sequence length="140" mass="16150">MDYVVLKNEFLTDPKGYGYRTYWDNGQDWKLAELINEVRSDIWIDRDIVPTYEIFEAIVPTEWDALTTAEKQRMQLILSMEQVNVKGENTRLAFQKAFASGTTTRNNLLALLKRNGSRAEELFGAGTVVTWDDVARARRV</sequence>
<reference evidence="1" key="1">
    <citation type="journal article" date="2020" name="mSystems">
        <title>Genome- and Community-Level Interaction Insights into Carbon Utilization and Element Cycling Functions of Hydrothermarchaeota in Hydrothermal Sediment.</title>
        <authorList>
            <person name="Zhou Z."/>
            <person name="Liu Y."/>
            <person name="Xu W."/>
            <person name="Pan J."/>
            <person name="Luo Z.H."/>
            <person name="Li M."/>
        </authorList>
    </citation>
    <scope>NUCLEOTIDE SEQUENCE [LARGE SCALE GENOMIC DNA]</scope>
    <source>
        <strain evidence="1">SpSt-794</strain>
    </source>
</reference>